<dbReference type="EMBL" id="OK018136">
    <property type="protein sequence ID" value="UDL16928.1"/>
    <property type="molecule type" value="Genomic_DNA"/>
</dbReference>
<organism evidence="1 2">
    <name type="scientific">Stenotrophomonas phage TS-10</name>
    <dbReference type="NCBI Taxonomy" id="2886106"/>
    <lineage>
        <taxon>Viruses</taxon>
        <taxon>Duplodnaviria</taxon>
        <taxon>Heunggongvirae</taxon>
        <taxon>Uroviricota</taxon>
        <taxon>Caudoviricetes</taxon>
        <taxon>Autographivirales</taxon>
        <taxon>Autonotataviridae</taxon>
        <taxon>Gujervirinae</taxon>
        <taxon>Ponderosavirus</taxon>
        <taxon>Ponderosavirus TS10</taxon>
    </lineage>
</organism>
<reference evidence="1" key="1">
    <citation type="submission" date="2021-09" db="EMBL/GenBank/DDBJ databases">
        <authorList>
            <person name="Tian S."/>
        </authorList>
    </citation>
    <scope>NUCLEOTIDE SEQUENCE</scope>
</reference>
<name>A0AAE8Y9K4_9CAUD</name>
<evidence type="ECO:0000313" key="1">
    <source>
        <dbReference type="EMBL" id="UDL16928.1"/>
    </source>
</evidence>
<protein>
    <submittedName>
        <fullName evidence="1">Uncharacterized protein</fullName>
    </submittedName>
</protein>
<keyword evidence="2" id="KW-1185">Reference proteome</keyword>
<proteinExistence type="predicted"/>
<evidence type="ECO:0000313" key="2">
    <source>
        <dbReference type="Proteomes" id="UP000827917"/>
    </source>
</evidence>
<accession>A0AAE8Y9K4</accession>
<sequence length="171" mass="19776">MSIAELIAKYDPEAQPDDRKREFAGVICMFLGDLIDSYHSGTLASGQGVCGNIGDKLDAWCRYNDVDMDSENPYSSPYNMWYAFKGEPMRTWPKSTGNRYYPVPHPDHMDNDEREWDEDGEPPYHATWGEWAYENCNDHFDGEYGALRIDLAEYTLQFFREMRDGTPDQNG</sequence>
<dbReference type="Proteomes" id="UP000827917">
    <property type="component" value="Segment"/>
</dbReference>